<dbReference type="EMBL" id="WAGF01000003">
    <property type="protein sequence ID" value="KAB0881218.1"/>
    <property type="molecule type" value="Genomic_DNA"/>
</dbReference>
<gene>
    <name evidence="1" type="ORF">FZI38_03275</name>
</gene>
<protein>
    <submittedName>
        <fullName evidence="1">Uncharacterized protein</fullName>
    </submittedName>
</protein>
<reference evidence="1 2" key="1">
    <citation type="submission" date="2019-09" db="EMBL/GenBank/DDBJ databases">
        <title>Prevalence, distribution, and phylogeny of type two toxin-antitoxin genes possessed by Cronobacter species where C. sakazakii homologs follow sequence type lineages.</title>
        <authorList>
            <person name="Finkelstein S."/>
            <person name="Negrete F."/>
            <person name="Jang H."/>
            <person name="Gopinath G.R."/>
            <person name="Tall B.D."/>
        </authorList>
    </citation>
    <scope>NUCLEOTIDE SEQUENCE [LARGE SCALE GENOMIC DNA]</scope>
    <source>
        <strain evidence="1 2">MOD1_Comp4</strain>
    </source>
</reference>
<organism evidence="1 2">
    <name type="scientific">Cronobacter sakazakii</name>
    <name type="common">Enterobacter sakazakii</name>
    <dbReference type="NCBI Taxonomy" id="28141"/>
    <lineage>
        <taxon>Bacteria</taxon>
        <taxon>Pseudomonadati</taxon>
        <taxon>Pseudomonadota</taxon>
        <taxon>Gammaproteobacteria</taxon>
        <taxon>Enterobacterales</taxon>
        <taxon>Enterobacteriaceae</taxon>
        <taxon>Cronobacter</taxon>
    </lineage>
</organism>
<dbReference type="AlphaFoldDB" id="A0AAN6AXZ4"/>
<accession>A0AAN6AXZ4</accession>
<evidence type="ECO:0000313" key="2">
    <source>
        <dbReference type="Proteomes" id="UP000439917"/>
    </source>
</evidence>
<sequence length="70" mass="7974">MKKVPYYSKCLMGWHPTLRMTLLTVFTVTDKAAGQPGLQLMGDSNERLYLGFALQTLLERGRLRFAGERP</sequence>
<proteinExistence type="predicted"/>
<evidence type="ECO:0000313" key="1">
    <source>
        <dbReference type="EMBL" id="KAB0881218.1"/>
    </source>
</evidence>
<dbReference type="Proteomes" id="UP000439917">
    <property type="component" value="Unassembled WGS sequence"/>
</dbReference>
<name>A0AAN6AXZ4_CROSK</name>
<comment type="caution">
    <text evidence="1">The sequence shown here is derived from an EMBL/GenBank/DDBJ whole genome shotgun (WGS) entry which is preliminary data.</text>
</comment>